<accession>A0A6A5ZQ15</accession>
<sequence>MADLLEIDYNTNRDKDDLKSIHTANQEERIRKWIHRLEGKYRIKKESFNPKCAVEKKMRQFKQFTEDMLKALKERDPVAMTAVHRWDLEVIYLTLPDLRKFGDVHNLVKEAIKKHPYSRTCAQRAFLFIADADGTLQQRIAHIIAEQDRWHAEALKMPDLLFDPNHAVVLCEGLTKVRIDDPKKPGPGDVCPVCTEQFAPQAEWNGHGDNAPVLASCGHIFCRGCLRLWGESIQDAGGTFRCPLCRKCFACGEAVEDCRYHRIDIDLRMRVPLDWVLKSVRSRDLCFTKNTDFSISRRALRKLREKTREQRGRIYYLECFLETSSQNTEDAVYQYHLRESKKVWLEIRRWLRLTEKGPVVPDDSTTHMNFHDPWRSTYIEPSSRPHVGPQRSRSV</sequence>
<keyword evidence="1" id="KW-0479">Metal-binding</keyword>
<dbReference type="SUPFAM" id="SSF57850">
    <property type="entry name" value="RING/U-box"/>
    <property type="match status" value="1"/>
</dbReference>
<evidence type="ECO:0000313" key="8">
    <source>
        <dbReference type="EMBL" id="KAF2120361.1"/>
    </source>
</evidence>
<feature type="zinc finger region" description="RING-Gid-type" evidence="5">
    <location>
        <begin position="191"/>
        <end position="245"/>
    </location>
</feature>
<proteinExistence type="predicted"/>
<dbReference type="InterPro" id="IPR027370">
    <property type="entry name" value="Znf-RING_euk"/>
</dbReference>
<dbReference type="OrthoDB" id="3796845at2759"/>
<keyword evidence="9" id="KW-1185">Reference proteome</keyword>
<evidence type="ECO:0000313" key="9">
    <source>
        <dbReference type="Proteomes" id="UP000799770"/>
    </source>
</evidence>
<protein>
    <submittedName>
        <fullName evidence="8">Uncharacterized protein</fullName>
    </submittedName>
</protein>
<dbReference type="Pfam" id="PF13445">
    <property type="entry name" value="zf-RING_UBOX"/>
    <property type="match status" value="1"/>
</dbReference>
<evidence type="ECO:0000256" key="4">
    <source>
        <dbReference type="PROSITE-ProRule" id="PRU00175"/>
    </source>
</evidence>
<evidence type="ECO:0000256" key="1">
    <source>
        <dbReference type="ARBA" id="ARBA00022723"/>
    </source>
</evidence>
<keyword evidence="2 4" id="KW-0863">Zinc-finger</keyword>
<dbReference type="EMBL" id="ML977314">
    <property type="protein sequence ID" value="KAF2120361.1"/>
    <property type="molecule type" value="Genomic_DNA"/>
</dbReference>
<evidence type="ECO:0000259" key="7">
    <source>
        <dbReference type="PROSITE" id="PS51867"/>
    </source>
</evidence>
<evidence type="ECO:0000256" key="3">
    <source>
        <dbReference type="ARBA" id="ARBA00022833"/>
    </source>
</evidence>
<dbReference type="GO" id="GO:0061630">
    <property type="term" value="F:ubiquitin protein ligase activity"/>
    <property type="evidence" value="ECO:0007669"/>
    <property type="project" value="InterPro"/>
</dbReference>
<reference evidence="8" key="1">
    <citation type="journal article" date="2020" name="Stud. Mycol.">
        <title>101 Dothideomycetes genomes: a test case for predicting lifestyles and emergence of pathogens.</title>
        <authorList>
            <person name="Haridas S."/>
            <person name="Albert R."/>
            <person name="Binder M."/>
            <person name="Bloem J."/>
            <person name="Labutti K."/>
            <person name="Salamov A."/>
            <person name="Andreopoulos B."/>
            <person name="Baker S."/>
            <person name="Barry K."/>
            <person name="Bills G."/>
            <person name="Bluhm B."/>
            <person name="Cannon C."/>
            <person name="Castanera R."/>
            <person name="Culley D."/>
            <person name="Daum C."/>
            <person name="Ezra D."/>
            <person name="Gonzalez J."/>
            <person name="Henrissat B."/>
            <person name="Kuo A."/>
            <person name="Liang C."/>
            <person name="Lipzen A."/>
            <person name="Lutzoni F."/>
            <person name="Magnuson J."/>
            <person name="Mondo S."/>
            <person name="Nolan M."/>
            <person name="Ohm R."/>
            <person name="Pangilinan J."/>
            <person name="Park H.-J."/>
            <person name="Ramirez L."/>
            <person name="Alfaro M."/>
            <person name="Sun H."/>
            <person name="Tritt A."/>
            <person name="Yoshinaga Y."/>
            <person name="Zwiers L.-H."/>
            <person name="Turgeon B."/>
            <person name="Goodwin S."/>
            <person name="Spatafora J."/>
            <person name="Crous P."/>
            <person name="Grigoriev I."/>
        </authorList>
    </citation>
    <scope>NUCLEOTIDE SEQUENCE</scope>
    <source>
        <strain evidence="8">CBS 627.86</strain>
    </source>
</reference>
<dbReference type="Proteomes" id="UP000799770">
    <property type="component" value="Unassembled WGS sequence"/>
</dbReference>
<dbReference type="InterPro" id="IPR017907">
    <property type="entry name" value="Znf_RING_CS"/>
</dbReference>
<dbReference type="SMART" id="SM00184">
    <property type="entry name" value="RING"/>
    <property type="match status" value="1"/>
</dbReference>
<dbReference type="PROSITE" id="PS50089">
    <property type="entry name" value="ZF_RING_2"/>
    <property type="match status" value="1"/>
</dbReference>
<dbReference type="PROSITE" id="PS00518">
    <property type="entry name" value="ZF_RING_1"/>
    <property type="match status" value="1"/>
</dbReference>
<feature type="domain" description="RING-Gid-type" evidence="7">
    <location>
        <begin position="191"/>
        <end position="245"/>
    </location>
</feature>
<dbReference type="GO" id="GO:0008270">
    <property type="term" value="F:zinc ion binding"/>
    <property type="evidence" value="ECO:0007669"/>
    <property type="project" value="UniProtKB-KW"/>
</dbReference>
<evidence type="ECO:0000256" key="2">
    <source>
        <dbReference type="ARBA" id="ARBA00022771"/>
    </source>
</evidence>
<dbReference type="InterPro" id="IPR013083">
    <property type="entry name" value="Znf_RING/FYVE/PHD"/>
</dbReference>
<gene>
    <name evidence="8" type="ORF">BDV96DRAFT_595905</name>
</gene>
<evidence type="ECO:0000259" key="6">
    <source>
        <dbReference type="PROSITE" id="PS50089"/>
    </source>
</evidence>
<dbReference type="Gene3D" id="3.30.40.10">
    <property type="entry name" value="Zinc/RING finger domain, C3HC4 (zinc finger)"/>
    <property type="match status" value="1"/>
</dbReference>
<dbReference type="AlphaFoldDB" id="A0A6A5ZQ15"/>
<dbReference type="InterPro" id="IPR001841">
    <property type="entry name" value="Znf_RING"/>
</dbReference>
<keyword evidence="3" id="KW-0862">Zinc</keyword>
<evidence type="ECO:0000256" key="5">
    <source>
        <dbReference type="PROSITE-ProRule" id="PRU01215"/>
    </source>
</evidence>
<organism evidence="8 9">
    <name type="scientific">Lophiotrema nucula</name>
    <dbReference type="NCBI Taxonomy" id="690887"/>
    <lineage>
        <taxon>Eukaryota</taxon>
        <taxon>Fungi</taxon>
        <taxon>Dikarya</taxon>
        <taxon>Ascomycota</taxon>
        <taxon>Pezizomycotina</taxon>
        <taxon>Dothideomycetes</taxon>
        <taxon>Pleosporomycetidae</taxon>
        <taxon>Pleosporales</taxon>
        <taxon>Lophiotremataceae</taxon>
        <taxon>Lophiotrema</taxon>
    </lineage>
</organism>
<feature type="domain" description="RING-type" evidence="6">
    <location>
        <begin position="191"/>
        <end position="246"/>
    </location>
</feature>
<dbReference type="InterPro" id="IPR044063">
    <property type="entry name" value="ZF_RING_GID"/>
</dbReference>
<dbReference type="PROSITE" id="PS51867">
    <property type="entry name" value="ZF_RING_GID"/>
    <property type="match status" value="1"/>
</dbReference>
<name>A0A6A5ZQ15_9PLEO</name>